<proteinExistence type="predicted"/>
<gene>
    <name evidence="1" type="ORF">GCM10010469_34290</name>
</gene>
<name>A0ABP6QXL2_9ACTN</name>
<accession>A0ABP6QXL2</accession>
<dbReference type="Proteomes" id="UP001500728">
    <property type="component" value="Unassembled WGS sequence"/>
</dbReference>
<evidence type="ECO:0000313" key="1">
    <source>
        <dbReference type="EMBL" id="GAA3264549.1"/>
    </source>
</evidence>
<protein>
    <submittedName>
        <fullName evidence="1">Uncharacterized protein</fullName>
    </submittedName>
</protein>
<evidence type="ECO:0000313" key="2">
    <source>
        <dbReference type="Proteomes" id="UP001500728"/>
    </source>
</evidence>
<organism evidence="1 2">
    <name type="scientific">Streptomyces labedae</name>
    <dbReference type="NCBI Taxonomy" id="285569"/>
    <lineage>
        <taxon>Bacteria</taxon>
        <taxon>Bacillati</taxon>
        <taxon>Actinomycetota</taxon>
        <taxon>Actinomycetes</taxon>
        <taxon>Kitasatosporales</taxon>
        <taxon>Streptomycetaceae</taxon>
        <taxon>Streptomyces</taxon>
    </lineage>
</organism>
<dbReference type="RefSeq" id="WP_346152773.1">
    <property type="nucleotide sequence ID" value="NZ_BAAAUW010000015.1"/>
</dbReference>
<dbReference type="EMBL" id="BAAAUW010000015">
    <property type="protein sequence ID" value="GAA3264549.1"/>
    <property type="molecule type" value="Genomic_DNA"/>
</dbReference>
<keyword evidence="2" id="KW-1185">Reference proteome</keyword>
<sequence>MPSKLSIYDGDPWYLSPDVWVIPGDNPDGLPGQPIGGGKAFLKARVHNDGDEKVEALVRFYWAVPAVGLTRKTANRLDTVDEPPIIVSLDAGEQKEVLCPSSWSVQYLNGGHLCVLAEAFHPDLDPLEDGLNVPMDRHVAQRNLAVAEPRKGNRPSLLAFEVHNPYPRDQRFTLTAQTADPSILVGLAETSGLAPELLGQGGWAEVIGFTPMGCPTRADLEQAAPELEGIQLNGHGITGFNLAARLEGSAALVNITQYLDGEQVGGLSYLLLGEDVHKCNLSSRSSLSGGTADDG</sequence>
<reference evidence="2" key="1">
    <citation type="journal article" date="2019" name="Int. J. Syst. Evol. Microbiol.">
        <title>The Global Catalogue of Microorganisms (GCM) 10K type strain sequencing project: providing services to taxonomists for standard genome sequencing and annotation.</title>
        <authorList>
            <consortium name="The Broad Institute Genomics Platform"/>
            <consortium name="The Broad Institute Genome Sequencing Center for Infectious Disease"/>
            <person name="Wu L."/>
            <person name="Ma J."/>
        </authorList>
    </citation>
    <scope>NUCLEOTIDE SEQUENCE [LARGE SCALE GENOMIC DNA]</scope>
    <source>
        <strain evidence="2">JCM 9381</strain>
    </source>
</reference>
<comment type="caution">
    <text evidence="1">The sequence shown here is derived from an EMBL/GenBank/DDBJ whole genome shotgun (WGS) entry which is preliminary data.</text>
</comment>